<evidence type="ECO:0000313" key="3">
    <source>
        <dbReference type="Proteomes" id="UP000437736"/>
    </source>
</evidence>
<accession>A0ABW9QUD1</accession>
<dbReference type="PANTHER" id="PTHR43433:SF5">
    <property type="entry name" value="AB HYDROLASE-1 DOMAIN-CONTAINING PROTEIN"/>
    <property type="match status" value="1"/>
</dbReference>
<organism evidence="2 3">
    <name type="scientific">Acidiferrimicrobium australe</name>
    <dbReference type="NCBI Taxonomy" id="2664430"/>
    <lineage>
        <taxon>Bacteria</taxon>
        <taxon>Bacillati</taxon>
        <taxon>Actinomycetota</taxon>
        <taxon>Acidimicrobiia</taxon>
        <taxon>Acidimicrobiales</taxon>
        <taxon>Acidimicrobiaceae</taxon>
        <taxon>Acidiferrimicrobium</taxon>
    </lineage>
</organism>
<dbReference type="Pfam" id="PF00561">
    <property type="entry name" value="Abhydrolase_1"/>
    <property type="match status" value="1"/>
</dbReference>
<name>A0ABW9QUD1_9ACTN</name>
<sequence>MRSTVSAWQHAAVDPWSHYRTLRRIAMDQRNAGASRGPLPVSDPWGEYAADQLAVLDHLGVDRFVVVGCCIGGSFILKLCSLAPERVVAAVLEQPIGVTADNRSLFEAMRRDWATELLDARPELAPGEMEAFLAAMWADDFVVSVPREEVARCPVPLLVLPGIDDYHPTAVGREIAELAPHAELLEPWKDSPEHVAAATEAVERWLLDRVPAS</sequence>
<proteinExistence type="predicted"/>
<dbReference type="InterPro" id="IPR029058">
    <property type="entry name" value="AB_hydrolase_fold"/>
</dbReference>
<keyword evidence="2" id="KW-0378">Hydrolase</keyword>
<keyword evidence="3" id="KW-1185">Reference proteome</keyword>
<dbReference type="GO" id="GO:0016787">
    <property type="term" value="F:hydrolase activity"/>
    <property type="evidence" value="ECO:0007669"/>
    <property type="project" value="UniProtKB-KW"/>
</dbReference>
<dbReference type="InterPro" id="IPR050471">
    <property type="entry name" value="AB_hydrolase"/>
</dbReference>
<dbReference type="PANTHER" id="PTHR43433">
    <property type="entry name" value="HYDROLASE, ALPHA/BETA FOLD FAMILY PROTEIN"/>
    <property type="match status" value="1"/>
</dbReference>
<reference evidence="2 3" key="1">
    <citation type="submission" date="2019-11" db="EMBL/GenBank/DDBJ databases">
        <title>Acidiferrimicrobium australis gen. nov., sp. nov., an acidophilic and obligately heterotrophic, member of the Actinobacteria that catalyses dissimilatory oxido- reduction of iron isolated from metal-rich acidic water in Chile.</title>
        <authorList>
            <person name="Gonzalez D."/>
            <person name="Huber K."/>
            <person name="Hedrich S."/>
            <person name="Rojas-Villalobos C."/>
            <person name="Quatrini R."/>
            <person name="Dinamarca M.A."/>
            <person name="Schwarz A."/>
            <person name="Canales C."/>
            <person name="Nancucheo I."/>
        </authorList>
    </citation>
    <scope>NUCLEOTIDE SEQUENCE [LARGE SCALE GENOMIC DNA]</scope>
    <source>
        <strain evidence="2 3">USS-CCA1</strain>
    </source>
</reference>
<dbReference type="Gene3D" id="3.40.50.1820">
    <property type="entry name" value="alpha/beta hydrolase"/>
    <property type="match status" value="1"/>
</dbReference>
<protein>
    <submittedName>
        <fullName evidence="2">Alpha/beta fold hydrolase</fullName>
    </submittedName>
</protein>
<dbReference type="InterPro" id="IPR000073">
    <property type="entry name" value="AB_hydrolase_1"/>
</dbReference>
<dbReference type="Proteomes" id="UP000437736">
    <property type="component" value="Unassembled WGS sequence"/>
</dbReference>
<evidence type="ECO:0000313" key="2">
    <source>
        <dbReference type="EMBL" id="MST33096.1"/>
    </source>
</evidence>
<feature type="domain" description="AB hydrolase-1" evidence="1">
    <location>
        <begin position="25"/>
        <end position="126"/>
    </location>
</feature>
<gene>
    <name evidence="2" type="ORF">GHK86_10240</name>
</gene>
<comment type="caution">
    <text evidence="2">The sequence shown here is derived from an EMBL/GenBank/DDBJ whole genome shotgun (WGS) entry which is preliminary data.</text>
</comment>
<evidence type="ECO:0000259" key="1">
    <source>
        <dbReference type="Pfam" id="PF00561"/>
    </source>
</evidence>
<dbReference type="SUPFAM" id="SSF53474">
    <property type="entry name" value="alpha/beta-Hydrolases"/>
    <property type="match status" value="1"/>
</dbReference>
<dbReference type="EMBL" id="WJHE01000481">
    <property type="protein sequence ID" value="MST33096.1"/>
    <property type="molecule type" value="Genomic_DNA"/>
</dbReference>